<proteinExistence type="predicted"/>
<dbReference type="Pfam" id="PF04230">
    <property type="entry name" value="PS_pyruv_trans"/>
    <property type="match status" value="1"/>
</dbReference>
<feature type="domain" description="Polysaccharide pyruvyl transferase" evidence="1">
    <location>
        <begin position="84"/>
        <end position="201"/>
    </location>
</feature>
<dbReference type="RefSeq" id="WP_379982311.1">
    <property type="nucleotide sequence ID" value="NZ_JBHSFV010000017.1"/>
</dbReference>
<protein>
    <submittedName>
        <fullName evidence="2">Polysaccharide pyruvyl transferase family protein</fullName>
        <ecNumber evidence="2">2.4.-.-</ecNumber>
    </submittedName>
</protein>
<evidence type="ECO:0000313" key="2">
    <source>
        <dbReference type="EMBL" id="MFC4636274.1"/>
    </source>
</evidence>
<comment type="caution">
    <text evidence="2">The sequence shown here is derived from an EMBL/GenBank/DDBJ whole genome shotgun (WGS) entry which is preliminary data.</text>
</comment>
<keyword evidence="2" id="KW-0808">Transferase</keyword>
<evidence type="ECO:0000259" key="1">
    <source>
        <dbReference type="Pfam" id="PF04230"/>
    </source>
</evidence>
<keyword evidence="2" id="KW-0328">Glycosyltransferase</keyword>
<dbReference type="EMBL" id="JBHSFV010000017">
    <property type="protein sequence ID" value="MFC4636274.1"/>
    <property type="molecule type" value="Genomic_DNA"/>
</dbReference>
<name>A0ABV9I4A1_9FLAO</name>
<sequence length="281" mass="32270">MSKIPLFFWSNKRLQKWAQENYGDLLSAYLVEKLSRKPVHWIHPRKIKWLQPKKHYFAIGSILAQATKHSHIWGSGIITSDQQIAPATFYAVRGPQTRRRVLELGYACPEVYGDPGLLLPLFYNPSVTKKHVYGWIPHYADQDLFENFKISKNQTYIDLKTNDVEATTREILACECIISSSLHGLIVAHAYGIPAIWIRWSDRLYGDDIKFRDYFESVGIIPYKGIDPNDVLNHKEFSTFSAETLASLFKNIAEAQRVPEREIITQLQDGLLASCPFIANE</sequence>
<accession>A0ABV9I4A1</accession>
<dbReference type="Proteomes" id="UP001596043">
    <property type="component" value="Unassembled WGS sequence"/>
</dbReference>
<reference evidence="3" key="1">
    <citation type="journal article" date="2019" name="Int. J. Syst. Evol. Microbiol.">
        <title>The Global Catalogue of Microorganisms (GCM) 10K type strain sequencing project: providing services to taxonomists for standard genome sequencing and annotation.</title>
        <authorList>
            <consortium name="The Broad Institute Genomics Platform"/>
            <consortium name="The Broad Institute Genome Sequencing Center for Infectious Disease"/>
            <person name="Wu L."/>
            <person name="Ma J."/>
        </authorList>
    </citation>
    <scope>NUCLEOTIDE SEQUENCE [LARGE SCALE GENOMIC DNA]</scope>
    <source>
        <strain evidence="3">YJ-61-S</strain>
    </source>
</reference>
<dbReference type="InterPro" id="IPR007345">
    <property type="entry name" value="Polysacch_pyruvyl_Trfase"/>
</dbReference>
<dbReference type="EC" id="2.4.-.-" evidence="2"/>
<organism evidence="2 3">
    <name type="scientific">Dokdonia ponticola</name>
    <dbReference type="NCBI Taxonomy" id="2041041"/>
    <lineage>
        <taxon>Bacteria</taxon>
        <taxon>Pseudomonadati</taxon>
        <taxon>Bacteroidota</taxon>
        <taxon>Flavobacteriia</taxon>
        <taxon>Flavobacteriales</taxon>
        <taxon>Flavobacteriaceae</taxon>
        <taxon>Dokdonia</taxon>
    </lineage>
</organism>
<dbReference type="GO" id="GO:0016757">
    <property type="term" value="F:glycosyltransferase activity"/>
    <property type="evidence" value="ECO:0007669"/>
    <property type="project" value="UniProtKB-KW"/>
</dbReference>
<gene>
    <name evidence="2" type="ORF">ACFO3O_20375</name>
</gene>
<evidence type="ECO:0000313" key="3">
    <source>
        <dbReference type="Proteomes" id="UP001596043"/>
    </source>
</evidence>
<keyword evidence="3" id="KW-1185">Reference proteome</keyword>